<reference evidence="5 6" key="1">
    <citation type="submission" date="2024-04" db="EMBL/GenBank/DDBJ databases">
        <title>Novel genus in family Flammeovirgaceae.</title>
        <authorList>
            <person name="Nguyen T.H."/>
            <person name="Vuong T.Q."/>
            <person name="Le H."/>
            <person name="Kim S.-G."/>
        </authorList>
    </citation>
    <scope>NUCLEOTIDE SEQUENCE [LARGE SCALE GENOMIC DNA]</scope>
    <source>
        <strain evidence="5 6">JCM 23209</strain>
    </source>
</reference>
<evidence type="ECO:0000256" key="3">
    <source>
        <dbReference type="SAM" id="SignalP"/>
    </source>
</evidence>
<organism evidence="5 6">
    <name type="scientific">Rapidithrix thailandica</name>
    <dbReference type="NCBI Taxonomy" id="413964"/>
    <lineage>
        <taxon>Bacteria</taxon>
        <taxon>Pseudomonadati</taxon>
        <taxon>Bacteroidota</taxon>
        <taxon>Cytophagia</taxon>
        <taxon>Cytophagales</taxon>
        <taxon>Flammeovirgaceae</taxon>
        <taxon>Rapidithrix</taxon>
    </lineage>
</organism>
<keyword evidence="3" id="KW-0732">Signal</keyword>
<dbReference type="InterPro" id="IPR012338">
    <property type="entry name" value="Beta-lactam/transpept-like"/>
</dbReference>
<evidence type="ECO:0000256" key="2">
    <source>
        <dbReference type="ARBA" id="ARBA00023136"/>
    </source>
</evidence>
<comment type="subcellular location">
    <subcellularLocation>
        <location evidence="1">Membrane</location>
    </subcellularLocation>
</comment>
<dbReference type="Proteomes" id="UP001403385">
    <property type="component" value="Unassembled WGS sequence"/>
</dbReference>
<dbReference type="AlphaFoldDB" id="A0AAW9S5D5"/>
<dbReference type="EMBL" id="JBDKWZ010000006">
    <property type="protein sequence ID" value="MEN7548707.1"/>
    <property type="molecule type" value="Genomic_DNA"/>
</dbReference>
<dbReference type="PANTHER" id="PTHR46825">
    <property type="entry name" value="D-ALANYL-D-ALANINE-CARBOXYPEPTIDASE/ENDOPEPTIDASE AMPH"/>
    <property type="match status" value="1"/>
</dbReference>
<protein>
    <submittedName>
        <fullName evidence="5">Serine hydrolase domain-containing protein</fullName>
        <ecNumber evidence="5">3.1.1.103</ecNumber>
    </submittedName>
</protein>
<dbReference type="EC" id="3.1.1.103" evidence="5"/>
<feature type="signal peptide" evidence="3">
    <location>
        <begin position="1"/>
        <end position="25"/>
    </location>
</feature>
<evidence type="ECO:0000256" key="1">
    <source>
        <dbReference type="ARBA" id="ARBA00004370"/>
    </source>
</evidence>
<dbReference type="GO" id="GO:0016020">
    <property type="term" value="C:membrane"/>
    <property type="evidence" value="ECO:0007669"/>
    <property type="project" value="UniProtKB-SubCell"/>
</dbReference>
<proteinExistence type="predicted"/>
<keyword evidence="2" id="KW-0472">Membrane</keyword>
<evidence type="ECO:0000259" key="4">
    <source>
        <dbReference type="Pfam" id="PF00144"/>
    </source>
</evidence>
<sequence>MIRLKLSRILTLSMYLLLGGSFLQAQSFNTAYIDSVFTAYHQAHRFNGQVLVAHRGEVFFEKSYGYANFEEKTPFTQSTHFQIASLSKQFTSFGILYLQQKGKLSIDDSLQKYFPELPYPGITLKHLMNHTSGLPNFVNSMIPDLDKSQVNGNAQMLKMLASGKYPSQAAPGERWEYCDIGYCLLALVIEEVSGKRFDKFMKKALFAPAGMKGTSAELGTDIRNIEKKQLAMGYTYEPGQDQMIPAHLVPANEFVYWLGGFYGDGSVVSTARDLLKWDQLLYSSKMFSKETLDVAFTPTKLNDGTLAKAWGTDYGLGWMLFDGKKYGIDSKIVEHAGGHPGIRSRLTRCIDKQLTIIILSNQDIENFHELRVLQGVYN</sequence>
<evidence type="ECO:0000313" key="6">
    <source>
        <dbReference type="Proteomes" id="UP001403385"/>
    </source>
</evidence>
<accession>A0AAW9S5D5</accession>
<keyword evidence="6" id="KW-1185">Reference proteome</keyword>
<dbReference type="RefSeq" id="WP_346821484.1">
    <property type="nucleotide sequence ID" value="NZ_JBDKWZ010000006.1"/>
</dbReference>
<name>A0AAW9S5D5_9BACT</name>
<feature type="domain" description="Beta-lactamase-related" evidence="4">
    <location>
        <begin position="34"/>
        <end position="366"/>
    </location>
</feature>
<comment type="caution">
    <text evidence="5">The sequence shown here is derived from an EMBL/GenBank/DDBJ whole genome shotgun (WGS) entry which is preliminary data.</text>
</comment>
<gene>
    <name evidence="5" type="ORF">AAG747_12355</name>
</gene>
<evidence type="ECO:0000313" key="5">
    <source>
        <dbReference type="EMBL" id="MEN7548707.1"/>
    </source>
</evidence>
<keyword evidence="5" id="KW-0378">Hydrolase</keyword>
<dbReference type="SUPFAM" id="SSF56601">
    <property type="entry name" value="beta-lactamase/transpeptidase-like"/>
    <property type="match status" value="1"/>
</dbReference>
<dbReference type="GO" id="GO:0016787">
    <property type="term" value="F:hydrolase activity"/>
    <property type="evidence" value="ECO:0007669"/>
    <property type="project" value="UniProtKB-KW"/>
</dbReference>
<dbReference type="Gene3D" id="3.40.710.10">
    <property type="entry name" value="DD-peptidase/beta-lactamase superfamily"/>
    <property type="match status" value="1"/>
</dbReference>
<dbReference type="InterPro" id="IPR050491">
    <property type="entry name" value="AmpC-like"/>
</dbReference>
<dbReference type="PANTHER" id="PTHR46825:SF11">
    <property type="entry name" value="PENICILLIN-BINDING PROTEIN 4"/>
    <property type="match status" value="1"/>
</dbReference>
<dbReference type="Pfam" id="PF00144">
    <property type="entry name" value="Beta-lactamase"/>
    <property type="match status" value="1"/>
</dbReference>
<dbReference type="InterPro" id="IPR001466">
    <property type="entry name" value="Beta-lactam-related"/>
</dbReference>
<feature type="chain" id="PRO_5043925677" evidence="3">
    <location>
        <begin position="26"/>
        <end position="378"/>
    </location>
</feature>